<reference evidence="3" key="1">
    <citation type="journal article" date="2017" name="Nat. Commun.">
        <title>The asparagus genome sheds light on the origin and evolution of a young Y chromosome.</title>
        <authorList>
            <person name="Harkess A."/>
            <person name="Zhou J."/>
            <person name="Xu C."/>
            <person name="Bowers J.E."/>
            <person name="Van der Hulst R."/>
            <person name="Ayyampalayam S."/>
            <person name="Mercati F."/>
            <person name="Riccardi P."/>
            <person name="McKain M.R."/>
            <person name="Kakrana A."/>
            <person name="Tang H."/>
            <person name="Ray J."/>
            <person name="Groenendijk J."/>
            <person name="Arikit S."/>
            <person name="Mathioni S.M."/>
            <person name="Nakano M."/>
            <person name="Shan H."/>
            <person name="Telgmann-Rauber A."/>
            <person name="Kanno A."/>
            <person name="Yue Z."/>
            <person name="Chen H."/>
            <person name="Li W."/>
            <person name="Chen Y."/>
            <person name="Xu X."/>
            <person name="Zhang Y."/>
            <person name="Luo S."/>
            <person name="Chen H."/>
            <person name="Gao J."/>
            <person name="Mao Z."/>
            <person name="Pires J.C."/>
            <person name="Luo M."/>
            <person name="Kudrna D."/>
            <person name="Wing R.A."/>
            <person name="Meyers B.C."/>
            <person name="Yi K."/>
            <person name="Kong H."/>
            <person name="Lavrijsen P."/>
            <person name="Sunseri F."/>
            <person name="Falavigna A."/>
            <person name="Ye Y."/>
            <person name="Leebens-Mack J.H."/>
            <person name="Chen G."/>
        </authorList>
    </citation>
    <scope>NUCLEOTIDE SEQUENCE [LARGE SCALE GENOMIC DNA]</scope>
    <source>
        <strain evidence="3">cv. DH0086</strain>
    </source>
</reference>
<organism evidence="2 3">
    <name type="scientific">Asparagus officinalis</name>
    <name type="common">Garden asparagus</name>
    <dbReference type="NCBI Taxonomy" id="4686"/>
    <lineage>
        <taxon>Eukaryota</taxon>
        <taxon>Viridiplantae</taxon>
        <taxon>Streptophyta</taxon>
        <taxon>Embryophyta</taxon>
        <taxon>Tracheophyta</taxon>
        <taxon>Spermatophyta</taxon>
        <taxon>Magnoliopsida</taxon>
        <taxon>Liliopsida</taxon>
        <taxon>Asparagales</taxon>
        <taxon>Asparagaceae</taxon>
        <taxon>Asparagoideae</taxon>
        <taxon>Asparagus</taxon>
    </lineage>
</organism>
<feature type="region of interest" description="Disordered" evidence="1">
    <location>
        <begin position="1"/>
        <end position="30"/>
    </location>
</feature>
<gene>
    <name evidence="2" type="ORF">A4U43_C07F16460</name>
</gene>
<evidence type="ECO:0000313" key="2">
    <source>
        <dbReference type="EMBL" id="ONK63554.1"/>
    </source>
</evidence>
<protein>
    <submittedName>
        <fullName evidence="2">Uncharacterized protein</fullName>
    </submittedName>
</protein>
<evidence type="ECO:0000313" key="3">
    <source>
        <dbReference type="Proteomes" id="UP000243459"/>
    </source>
</evidence>
<dbReference type="Gramene" id="ONK63554">
    <property type="protein sequence ID" value="ONK63554"/>
    <property type="gene ID" value="A4U43_C07F16460"/>
</dbReference>
<proteinExistence type="predicted"/>
<dbReference type="Proteomes" id="UP000243459">
    <property type="component" value="Chromosome 7"/>
</dbReference>
<dbReference type="EMBL" id="CM007387">
    <property type="protein sequence ID" value="ONK63554.1"/>
    <property type="molecule type" value="Genomic_DNA"/>
</dbReference>
<dbReference type="AlphaFoldDB" id="A0A5P1ECM0"/>
<keyword evidence="3" id="KW-1185">Reference proteome</keyword>
<evidence type="ECO:0000256" key="1">
    <source>
        <dbReference type="SAM" id="MobiDB-lite"/>
    </source>
</evidence>
<accession>A0A5P1ECM0</accession>
<name>A0A5P1ECM0_ASPOF</name>
<sequence>MLNLRVTTGLGWPKTRTEPAHSGSGLTQPDGLLTRSAFVGRVETSSRFGKAALRMAHESLEIFMVIPLKDTAIKSEEAAGSATMGEEGCKSPLSIIGLLPFGSGPALGGIWMG</sequence>